<dbReference type="RefSeq" id="XP_054838599.1">
    <property type="nucleotide sequence ID" value="XM_054982624.1"/>
</dbReference>
<dbReference type="Proteomes" id="UP001190640">
    <property type="component" value="Chromosome 1"/>
</dbReference>
<feature type="domain" description="Fibronectin type-III" evidence="4">
    <location>
        <begin position="129"/>
        <end position="222"/>
    </location>
</feature>
<name>A0AA97JKE3_EUBMA</name>
<dbReference type="InterPro" id="IPR003961">
    <property type="entry name" value="FN3_dom"/>
</dbReference>
<feature type="region of interest" description="Disordered" evidence="1">
    <location>
        <begin position="271"/>
        <end position="291"/>
    </location>
</feature>
<evidence type="ECO:0000259" key="4">
    <source>
        <dbReference type="PROSITE" id="PS50853"/>
    </source>
</evidence>
<reference evidence="6" key="1">
    <citation type="submission" date="2025-08" db="UniProtKB">
        <authorList>
            <consortium name="RefSeq"/>
        </authorList>
    </citation>
    <scope>IDENTIFICATION</scope>
    <source>
        <tissue evidence="6">Blood</tissue>
    </source>
</reference>
<organism evidence="5 6">
    <name type="scientific">Eublepharis macularius</name>
    <name type="common">Leopard gecko</name>
    <name type="synonym">Cyrtodactylus macularius</name>
    <dbReference type="NCBI Taxonomy" id="481883"/>
    <lineage>
        <taxon>Eukaryota</taxon>
        <taxon>Metazoa</taxon>
        <taxon>Chordata</taxon>
        <taxon>Craniata</taxon>
        <taxon>Vertebrata</taxon>
        <taxon>Euteleostomi</taxon>
        <taxon>Lepidosauria</taxon>
        <taxon>Squamata</taxon>
        <taxon>Bifurcata</taxon>
        <taxon>Gekkota</taxon>
        <taxon>Eublepharidae</taxon>
        <taxon>Eublepharinae</taxon>
        <taxon>Eublepharis</taxon>
    </lineage>
</organism>
<keyword evidence="2" id="KW-0812">Transmembrane</keyword>
<evidence type="ECO:0000256" key="3">
    <source>
        <dbReference type="SAM" id="SignalP"/>
    </source>
</evidence>
<dbReference type="InterPro" id="IPR036116">
    <property type="entry name" value="FN3_sf"/>
</dbReference>
<protein>
    <submittedName>
        <fullName evidence="6">LRRN4 C-terminal-like protein</fullName>
    </submittedName>
</protein>
<dbReference type="PROSITE" id="PS50853">
    <property type="entry name" value="FN3"/>
    <property type="match status" value="1"/>
</dbReference>
<feature type="chain" id="PRO_5041641318" evidence="3">
    <location>
        <begin position="27"/>
        <end position="291"/>
    </location>
</feature>
<keyword evidence="3" id="KW-0732">Signal</keyword>
<evidence type="ECO:0000313" key="5">
    <source>
        <dbReference type="Proteomes" id="UP001190640"/>
    </source>
</evidence>
<keyword evidence="5" id="KW-1185">Reference proteome</keyword>
<dbReference type="Gene3D" id="2.60.40.10">
    <property type="entry name" value="Immunoglobulins"/>
    <property type="match status" value="1"/>
</dbReference>
<dbReference type="SMART" id="SM00060">
    <property type="entry name" value="FN3"/>
    <property type="match status" value="1"/>
</dbReference>
<keyword evidence="2" id="KW-1133">Transmembrane helix</keyword>
<dbReference type="CDD" id="cd00063">
    <property type="entry name" value="FN3"/>
    <property type="match status" value="1"/>
</dbReference>
<accession>A0AA97JKE3</accession>
<dbReference type="InterPro" id="IPR013783">
    <property type="entry name" value="Ig-like_fold"/>
</dbReference>
<evidence type="ECO:0000256" key="2">
    <source>
        <dbReference type="SAM" id="Phobius"/>
    </source>
</evidence>
<keyword evidence="2" id="KW-0472">Membrane</keyword>
<evidence type="ECO:0000313" key="6">
    <source>
        <dbReference type="RefSeq" id="XP_054838599.1"/>
    </source>
</evidence>
<dbReference type="Pfam" id="PF00041">
    <property type="entry name" value="fn3"/>
    <property type="match status" value="1"/>
</dbReference>
<proteinExistence type="predicted"/>
<dbReference type="CTD" id="221091"/>
<feature type="transmembrane region" description="Helical" evidence="2">
    <location>
        <begin position="231"/>
        <end position="252"/>
    </location>
</feature>
<dbReference type="AlphaFoldDB" id="A0AA97JKE3"/>
<dbReference type="GeneID" id="129331927"/>
<feature type="region of interest" description="Disordered" evidence="1">
    <location>
        <begin position="42"/>
        <end position="68"/>
    </location>
</feature>
<gene>
    <name evidence="6" type="primary">LRRN4CL</name>
</gene>
<feature type="signal peptide" evidence="3">
    <location>
        <begin position="1"/>
        <end position="26"/>
    </location>
</feature>
<dbReference type="KEGG" id="emc:129331927"/>
<sequence length="291" mass="32132">MPGIMRVQRPFLVAIWILLLCPQSSPTSIGHPLPIPLKDNLFSPPSESNTPEMIKDKPSLSVPVKSSQEETDYYDDYFFSTDSQETPHYPQTPPPHCDYHHCHHLQVPCEELRKARGCLCPGITSSKVAPEAPRLQTIHISEAGASLHWCAPSSLVEKYHVIYQVVGEASASSPALNSTFRLTTISGLLPNKQYLFCVVASNKAGHSPTDDGQQEHGPCRQVHTPSHQMSYVYVAAGLAAALVLVVISALVWHFCIRRKKHLLHGSRDNILDGEPGLDGTTNSSFRNEEQL</sequence>
<evidence type="ECO:0000256" key="1">
    <source>
        <dbReference type="SAM" id="MobiDB-lite"/>
    </source>
</evidence>
<dbReference type="SUPFAM" id="SSF49265">
    <property type="entry name" value="Fibronectin type III"/>
    <property type="match status" value="1"/>
</dbReference>